<dbReference type="HAMAP" id="MF_01813">
    <property type="entry name" value="MenG_UbiE_methyltr"/>
    <property type="match status" value="1"/>
</dbReference>
<dbReference type="PROSITE" id="PS51608">
    <property type="entry name" value="SAM_MT_UBIE"/>
    <property type="match status" value="1"/>
</dbReference>
<accession>A0A8K1ZW54</accession>
<dbReference type="EMBL" id="WVIC01000001">
    <property type="protein sequence ID" value="NCJ04958.1"/>
    <property type="molecule type" value="Genomic_DNA"/>
</dbReference>
<keyword evidence="3 4" id="KW-0949">S-adenosyl-L-methionine</keyword>
<dbReference type="SUPFAM" id="SSF53335">
    <property type="entry name" value="S-adenosyl-L-methionine-dependent methyltransferases"/>
    <property type="match status" value="1"/>
</dbReference>
<evidence type="ECO:0000256" key="4">
    <source>
        <dbReference type="HAMAP-Rule" id="MF_01982"/>
    </source>
</evidence>
<keyword evidence="6" id="KW-1185">Reference proteome</keyword>
<comment type="pathway">
    <text evidence="4">Cofactor biosynthesis; phylloquinone biosynthesis.</text>
</comment>
<comment type="caution">
    <text evidence="5">The sequence shown here is derived from an EMBL/GenBank/DDBJ whole genome shotgun (WGS) entry which is preliminary data.</text>
</comment>
<dbReference type="InterPro" id="IPR004033">
    <property type="entry name" value="UbiE/COQ5_MeTrFase"/>
</dbReference>
<dbReference type="PANTHER" id="PTHR43591:SF24">
    <property type="entry name" value="2-METHOXY-6-POLYPRENYL-1,4-BENZOQUINOL METHYLASE, MITOCHONDRIAL"/>
    <property type="match status" value="1"/>
</dbReference>
<comment type="catalytic activity">
    <reaction evidence="4">
        <text>demethylphylloquinol + S-adenosyl-L-methionine = phylloquinol + S-adenosyl-L-homocysteine + H(+)</text>
        <dbReference type="Rhea" id="RHEA:40551"/>
        <dbReference type="ChEBI" id="CHEBI:15378"/>
        <dbReference type="ChEBI" id="CHEBI:28433"/>
        <dbReference type="ChEBI" id="CHEBI:57856"/>
        <dbReference type="ChEBI" id="CHEBI:59789"/>
        <dbReference type="ChEBI" id="CHEBI:87844"/>
        <dbReference type="EC" id="2.1.1.329"/>
    </reaction>
</comment>
<dbReference type="GO" id="GO:0052624">
    <property type="term" value="F:2-phytyl-1,4-naphthoquinone methyltransferase activity"/>
    <property type="evidence" value="ECO:0007669"/>
    <property type="project" value="UniProtKB-EC"/>
</dbReference>
<dbReference type="GO" id="GO:0042372">
    <property type="term" value="P:phylloquinone biosynthetic process"/>
    <property type="evidence" value="ECO:0007669"/>
    <property type="project" value="UniProtKB-UniRule"/>
</dbReference>
<evidence type="ECO:0000313" key="6">
    <source>
        <dbReference type="Proteomes" id="UP000607397"/>
    </source>
</evidence>
<sequence length="231" mass="25250">MSTENEVRDLFNRIASDYDRLNDVLSLGLHRIWKQMTVKWVNPAPGAVCLDVCCGSGDLAQILARRVGRHGQVYGLDFSAMLLTIAQQRDVPSVHKAPIAWVEGDALALSFPANTFDGVTMGYGLRNVTDVGQSLAEILRVLKPGGRAAILDFCKAPDGCTQQFQQWYLHTLVVPIATQLGLKAEYTYIEASLARFLMGSEQVALAQSLGFGQAKYYAIAANTMGILVLQK</sequence>
<comment type="function">
    <text evidence="4">Methyltransferase required for the conversion of 2-phytyl-1,4-beta-naphthoquinol to phylloquinol.</text>
</comment>
<reference evidence="5" key="1">
    <citation type="submission" date="2019-12" db="EMBL/GenBank/DDBJ databases">
        <title>High-Quality draft genome sequences of three cyanobacteria isolated from the limestone walls of the Old Cathedral of Coimbra.</title>
        <authorList>
            <person name="Tiago I."/>
            <person name="Soares F."/>
            <person name="Portugal A."/>
        </authorList>
    </citation>
    <scope>NUCLEOTIDE SEQUENCE [LARGE SCALE GENOMIC DNA]</scope>
    <source>
        <strain evidence="5">C</strain>
    </source>
</reference>
<dbReference type="EC" id="2.1.1.329" evidence="4"/>
<dbReference type="PROSITE" id="PS01183">
    <property type="entry name" value="UBIE_1"/>
    <property type="match status" value="1"/>
</dbReference>
<evidence type="ECO:0000256" key="2">
    <source>
        <dbReference type="ARBA" id="ARBA00022679"/>
    </source>
</evidence>
<protein>
    <recommendedName>
        <fullName evidence="4">2-phytyl-1,4-naphtoquinone methyltransferase</fullName>
        <ecNumber evidence="4">2.1.1.329</ecNumber>
    </recommendedName>
    <alternativeName>
        <fullName evidence="4">Demethylphylloquinone methyltransferase</fullName>
    </alternativeName>
</protein>
<evidence type="ECO:0000313" key="5">
    <source>
        <dbReference type="EMBL" id="NCJ04958.1"/>
    </source>
</evidence>
<dbReference type="NCBIfam" id="NF001244">
    <property type="entry name" value="PRK00216.1-5"/>
    <property type="match status" value="1"/>
</dbReference>
<gene>
    <name evidence="5" type="primary">ubiE</name>
    <name evidence="4" type="synonym">menG</name>
    <name evidence="5" type="ORF">GS597_00155</name>
</gene>
<dbReference type="InterPro" id="IPR029063">
    <property type="entry name" value="SAM-dependent_MTases_sf"/>
</dbReference>
<dbReference type="Gene3D" id="3.40.50.150">
    <property type="entry name" value="Vaccinia Virus protein VP39"/>
    <property type="match status" value="1"/>
</dbReference>
<dbReference type="CDD" id="cd02440">
    <property type="entry name" value="AdoMet_MTases"/>
    <property type="match status" value="1"/>
</dbReference>
<dbReference type="Pfam" id="PF01209">
    <property type="entry name" value="Ubie_methyltran"/>
    <property type="match status" value="1"/>
</dbReference>
<evidence type="ECO:0000256" key="1">
    <source>
        <dbReference type="ARBA" id="ARBA00022603"/>
    </source>
</evidence>
<dbReference type="InterPro" id="IPR032904">
    <property type="entry name" value="MenG"/>
</dbReference>
<dbReference type="InterPro" id="IPR023576">
    <property type="entry name" value="UbiE/COQ5_MeTrFase_CS"/>
</dbReference>
<dbReference type="NCBIfam" id="TIGR01934">
    <property type="entry name" value="MenG_MenH_UbiE"/>
    <property type="match status" value="1"/>
</dbReference>
<comment type="similarity">
    <text evidence="4">Belongs to the class I-like SAM-binding methyltransferase superfamily. MenG/UbiE family.</text>
</comment>
<dbReference type="GO" id="GO:0032259">
    <property type="term" value="P:methylation"/>
    <property type="evidence" value="ECO:0007669"/>
    <property type="project" value="UniProtKB-KW"/>
</dbReference>
<dbReference type="Proteomes" id="UP000607397">
    <property type="component" value="Unassembled WGS sequence"/>
</dbReference>
<organism evidence="5 6">
    <name type="scientific">Petrachloros mirabilis ULC683</name>
    <dbReference type="NCBI Taxonomy" id="2781853"/>
    <lineage>
        <taxon>Bacteria</taxon>
        <taxon>Bacillati</taxon>
        <taxon>Cyanobacteriota</taxon>
        <taxon>Cyanophyceae</taxon>
        <taxon>Synechococcales</taxon>
        <taxon>Petrachlorosaceae</taxon>
        <taxon>Petrachloros</taxon>
        <taxon>Petrachloros mirabilis</taxon>
    </lineage>
</organism>
<dbReference type="UniPathway" id="UPA00995"/>
<proteinExistence type="inferred from homology"/>
<keyword evidence="1 4" id="KW-0489">Methyltransferase</keyword>
<dbReference type="AlphaFoldDB" id="A0A8K1ZW54"/>
<dbReference type="HAMAP" id="MF_01982">
    <property type="entry name" value="MenG_phylloquinone_subfam"/>
    <property type="match status" value="1"/>
</dbReference>
<evidence type="ECO:0000256" key="3">
    <source>
        <dbReference type="ARBA" id="ARBA00022691"/>
    </source>
</evidence>
<dbReference type="PANTHER" id="PTHR43591">
    <property type="entry name" value="METHYLTRANSFERASE"/>
    <property type="match status" value="1"/>
</dbReference>
<keyword evidence="2 4" id="KW-0808">Transferase</keyword>
<name>A0A8K1ZW54_9CYAN</name>